<evidence type="ECO:0000256" key="1">
    <source>
        <dbReference type="ARBA" id="ARBA00010822"/>
    </source>
</evidence>
<dbReference type="PANTHER" id="PTHR21642:SF6">
    <property type="entry name" value="CEREBRAL CAVERNOUS MALFORMATIONS 2 HARMONIN-HOMOLOGY DOMAIN-CONTAINING PROTEIN"/>
    <property type="match status" value="1"/>
</dbReference>
<organism evidence="3 4">
    <name type="scientific">Syphacia muris</name>
    <dbReference type="NCBI Taxonomy" id="451379"/>
    <lineage>
        <taxon>Eukaryota</taxon>
        <taxon>Metazoa</taxon>
        <taxon>Ecdysozoa</taxon>
        <taxon>Nematoda</taxon>
        <taxon>Chromadorea</taxon>
        <taxon>Rhabditida</taxon>
        <taxon>Spirurina</taxon>
        <taxon>Oxyuridomorpha</taxon>
        <taxon>Oxyuroidea</taxon>
        <taxon>Oxyuridae</taxon>
        <taxon>Syphacia</taxon>
    </lineage>
</organism>
<dbReference type="InterPro" id="IPR011993">
    <property type="entry name" value="PH-like_dom_sf"/>
</dbReference>
<comment type="similarity">
    <text evidence="1">Belongs to the CCM2 family.</text>
</comment>
<dbReference type="Pfam" id="PF16545">
    <property type="entry name" value="CCM2_C"/>
    <property type="match status" value="1"/>
</dbReference>
<reference evidence="4" key="1">
    <citation type="submission" date="2017-02" db="UniProtKB">
        <authorList>
            <consortium name="WormBaseParasite"/>
        </authorList>
    </citation>
    <scope>IDENTIFICATION</scope>
</reference>
<dbReference type="WBParaSite" id="SMUV_0000752501-mRNA-1">
    <property type="protein sequence ID" value="SMUV_0000752501-mRNA-1"/>
    <property type="gene ID" value="SMUV_0000752501"/>
</dbReference>
<evidence type="ECO:0000313" key="4">
    <source>
        <dbReference type="WBParaSite" id="SMUV_0000752501-mRNA-1"/>
    </source>
</evidence>
<dbReference type="AlphaFoldDB" id="A0A0N5ARY0"/>
<dbReference type="PANTHER" id="PTHR21642">
    <property type="entry name" value="CEREBRAL CAVERNOUS MALFORMATIONS PROTEIN 2 HOMOLOG"/>
    <property type="match status" value="1"/>
</dbReference>
<dbReference type="Gene3D" id="1.20.1160.20">
    <property type="match status" value="1"/>
</dbReference>
<dbReference type="Proteomes" id="UP000046393">
    <property type="component" value="Unplaced"/>
</dbReference>
<dbReference type="SUPFAM" id="SSF50729">
    <property type="entry name" value="PH domain-like"/>
    <property type="match status" value="1"/>
</dbReference>
<protein>
    <submittedName>
        <fullName evidence="4">CCM2_C domain-containing protein</fullName>
    </submittedName>
</protein>
<proteinExistence type="inferred from homology"/>
<evidence type="ECO:0000313" key="3">
    <source>
        <dbReference type="Proteomes" id="UP000046393"/>
    </source>
</evidence>
<dbReference type="InterPro" id="IPR032375">
    <property type="entry name" value="CCM2_C"/>
</dbReference>
<dbReference type="Gene3D" id="2.30.29.30">
    <property type="entry name" value="Pleckstrin-homology domain (PH domain)/Phosphotyrosine-binding domain (PTB)"/>
    <property type="match status" value="1"/>
</dbReference>
<feature type="domain" description="Cerebral cavernous malformations 2 harmonin-homology" evidence="2">
    <location>
        <begin position="173"/>
        <end position="230"/>
    </location>
</feature>
<sequence>MVKYAGLIQDIRGDFDPSGRTDLLKILDRAKLDGKIVPFGSTKQFEADAILKISDSVVSITAKSNQELLLRVSIHWIASIGLVREGYENILPIKIGDTSANADLFDLAVVYCLKTEVAADICNYLGQCFSRVYKEAAGNFDLKPSLTDSHQDLRHAGTVTTPSRSESMDGRSDELIKDYMSKLTACLSAEELAQYAKLIVRWRDGSMPLCELALKLTELYGPERQHLLTGRLFQKVLAFYWKILKEFFFGLME</sequence>
<dbReference type="STRING" id="451379.A0A0N5ARY0"/>
<name>A0A0N5ARY0_9BILA</name>
<keyword evidence="3" id="KW-1185">Reference proteome</keyword>
<accession>A0A0N5ARY0</accession>
<dbReference type="InterPro" id="IPR026159">
    <property type="entry name" value="Malcavernin"/>
</dbReference>
<evidence type="ECO:0000259" key="2">
    <source>
        <dbReference type="Pfam" id="PF16545"/>
    </source>
</evidence>